<dbReference type="PANTHER" id="PTHR11232:SF74">
    <property type="entry name" value="PTB DOMAIN-CONTAINING ADAPTER PROTEIN CED-6-LIKE PROTEIN"/>
    <property type="match status" value="1"/>
</dbReference>
<dbReference type="Proteomes" id="UP000478052">
    <property type="component" value="Unassembled WGS sequence"/>
</dbReference>
<dbReference type="PANTHER" id="PTHR11232">
    <property type="entry name" value="PHOSPHOTYROSINE INTERACTION DOMAIN-CONTAINING FAMILY MEMBER"/>
    <property type="match status" value="1"/>
</dbReference>
<dbReference type="AlphaFoldDB" id="A0A6G0YX79"/>
<dbReference type="SMART" id="SM00462">
    <property type="entry name" value="PTB"/>
    <property type="match status" value="1"/>
</dbReference>
<organism evidence="2 3">
    <name type="scientific">Aphis craccivora</name>
    <name type="common">Cowpea aphid</name>
    <dbReference type="NCBI Taxonomy" id="307492"/>
    <lineage>
        <taxon>Eukaryota</taxon>
        <taxon>Metazoa</taxon>
        <taxon>Ecdysozoa</taxon>
        <taxon>Arthropoda</taxon>
        <taxon>Hexapoda</taxon>
        <taxon>Insecta</taxon>
        <taxon>Pterygota</taxon>
        <taxon>Neoptera</taxon>
        <taxon>Paraneoptera</taxon>
        <taxon>Hemiptera</taxon>
        <taxon>Sternorrhyncha</taxon>
        <taxon>Aphidomorpha</taxon>
        <taxon>Aphidoidea</taxon>
        <taxon>Aphididae</taxon>
        <taxon>Aphidini</taxon>
        <taxon>Aphis</taxon>
        <taxon>Aphis</taxon>
    </lineage>
</organism>
<keyword evidence="2" id="KW-0449">Lipoprotein</keyword>
<evidence type="ECO:0000313" key="3">
    <source>
        <dbReference type="Proteomes" id="UP000478052"/>
    </source>
</evidence>
<dbReference type="CDD" id="cd13159">
    <property type="entry name" value="PTB_LDLRAP-mammal-like"/>
    <property type="match status" value="1"/>
</dbReference>
<sequence length="300" mass="33268">MSSLSASHDIRAWELTLITTDVRVYVTAWRKMSLTFNVLVDIALVYVLKLALKHVMLKLSEDKSLAIGQNAEDGTAIAVEEDQTTFDVKYLGNTPVDSTAGAIAEAVKTILIMSKASKRKPQNVTVTLNGQGIKVIETSDEKKTVLETPIERVSHCFTDPAHSNVFAFVTVSGLTMSECHAFMCAKRKMAQNMSVTIGQSISSVPDVWKELNKPKPEADLKSPDVIPADTVPDDVAQEVREAKLIDLSGEPLPRQQYDTSRWVLFEDDSSSKLDVELLHQRPEGFANFSNHFKQDHQMCC</sequence>
<dbReference type="OrthoDB" id="9999955at2759"/>
<dbReference type="SUPFAM" id="SSF50729">
    <property type="entry name" value="PH domain-like"/>
    <property type="match status" value="1"/>
</dbReference>
<gene>
    <name evidence="2" type="ORF">FWK35_00025681</name>
</gene>
<protein>
    <submittedName>
        <fullName evidence="2">Low density lipoprotein receptor adapter protein 1-like</fullName>
    </submittedName>
</protein>
<dbReference type="EMBL" id="VUJU01002073">
    <property type="protein sequence ID" value="KAF0762689.1"/>
    <property type="molecule type" value="Genomic_DNA"/>
</dbReference>
<dbReference type="InterPro" id="IPR051133">
    <property type="entry name" value="Adapter_Engulfment-Domain"/>
</dbReference>
<keyword evidence="3" id="KW-1185">Reference proteome</keyword>
<dbReference type="Pfam" id="PF00640">
    <property type="entry name" value="PID"/>
    <property type="match status" value="1"/>
</dbReference>
<dbReference type="InterPro" id="IPR011993">
    <property type="entry name" value="PH-like_dom_sf"/>
</dbReference>
<accession>A0A6G0YX79</accession>
<comment type="caution">
    <text evidence="2">The sequence shown here is derived from an EMBL/GenBank/DDBJ whole genome shotgun (WGS) entry which is preliminary data.</text>
</comment>
<evidence type="ECO:0000259" key="1">
    <source>
        <dbReference type="PROSITE" id="PS01179"/>
    </source>
</evidence>
<dbReference type="Gene3D" id="2.30.29.30">
    <property type="entry name" value="Pleckstrin-homology domain (PH domain)/Phosphotyrosine-binding domain (PTB)"/>
    <property type="match status" value="1"/>
</dbReference>
<dbReference type="PROSITE" id="PS01179">
    <property type="entry name" value="PID"/>
    <property type="match status" value="1"/>
</dbReference>
<evidence type="ECO:0000313" key="2">
    <source>
        <dbReference type="EMBL" id="KAF0762689.1"/>
    </source>
</evidence>
<name>A0A6G0YX79_APHCR</name>
<feature type="domain" description="PID" evidence="1">
    <location>
        <begin position="86"/>
        <end position="199"/>
    </location>
</feature>
<reference evidence="2 3" key="1">
    <citation type="submission" date="2019-08" db="EMBL/GenBank/DDBJ databases">
        <title>Whole genome of Aphis craccivora.</title>
        <authorList>
            <person name="Voronova N.V."/>
            <person name="Shulinski R.S."/>
            <person name="Bandarenka Y.V."/>
            <person name="Zhorov D.G."/>
            <person name="Warner D."/>
        </authorList>
    </citation>
    <scope>NUCLEOTIDE SEQUENCE [LARGE SCALE GENOMIC DNA]</scope>
    <source>
        <strain evidence="2">180601</strain>
        <tissue evidence="2">Whole Body</tissue>
    </source>
</reference>
<keyword evidence="2" id="KW-0675">Receptor</keyword>
<dbReference type="InterPro" id="IPR006020">
    <property type="entry name" value="PTB/PI_dom"/>
</dbReference>
<proteinExistence type="predicted"/>